<proteinExistence type="predicted"/>
<dbReference type="InterPro" id="IPR024422">
    <property type="entry name" value="Protein_unknown_function_OB"/>
</dbReference>
<dbReference type="Pfam" id="PF12869">
    <property type="entry name" value="tRNA_anti-like"/>
    <property type="match status" value="1"/>
</dbReference>
<keyword evidence="1" id="KW-1133">Transmembrane helix</keyword>
<feature type="transmembrane region" description="Helical" evidence="1">
    <location>
        <begin position="6"/>
        <end position="23"/>
    </location>
</feature>
<name>A0ABS0F9U3_9FLAO</name>
<gene>
    <name evidence="2" type="ORF">IV494_04775</name>
</gene>
<dbReference type="RefSeq" id="WP_196079006.1">
    <property type="nucleotide sequence ID" value="NZ_JADPVI010000001.1"/>
</dbReference>
<dbReference type="Proteomes" id="UP000660070">
    <property type="component" value="Unassembled WGS sequence"/>
</dbReference>
<evidence type="ECO:0000313" key="2">
    <source>
        <dbReference type="EMBL" id="MBF8456489.1"/>
    </source>
</evidence>
<sequence length="127" mass="13962">MLKKIITAILLLGFSLFGAYYYFSYHYGVKNYETATADFTTTSEGLKAEFVKNETAATQKYQSKAMIVNGKITSIVGSTISFDGVDCIFTLAEKSLKIGDKVSLKGRLVGYDSLLEIVNIDQCSVVK</sequence>
<evidence type="ECO:0000256" key="1">
    <source>
        <dbReference type="SAM" id="Phobius"/>
    </source>
</evidence>
<evidence type="ECO:0000313" key="3">
    <source>
        <dbReference type="Proteomes" id="UP000660070"/>
    </source>
</evidence>
<comment type="caution">
    <text evidence="2">The sequence shown here is derived from an EMBL/GenBank/DDBJ whole genome shotgun (WGS) entry which is preliminary data.</text>
</comment>
<reference evidence="2 3" key="1">
    <citation type="submission" date="2020-11" db="EMBL/GenBank/DDBJ databases">
        <title>Kaistella gelatinilytica sp. nov., a flavobacterium isolated from Antarctic Soil.</title>
        <authorList>
            <person name="Li J."/>
        </authorList>
    </citation>
    <scope>NUCLEOTIDE SEQUENCE [LARGE SCALE GENOMIC DNA]</scope>
    <source>
        <strain evidence="2 3">G5-32</strain>
    </source>
</reference>
<evidence type="ECO:0008006" key="4">
    <source>
        <dbReference type="Google" id="ProtNLM"/>
    </source>
</evidence>
<organism evidence="2 3">
    <name type="scientific">Kaistella gelatinilytica</name>
    <dbReference type="NCBI Taxonomy" id="2787636"/>
    <lineage>
        <taxon>Bacteria</taxon>
        <taxon>Pseudomonadati</taxon>
        <taxon>Bacteroidota</taxon>
        <taxon>Flavobacteriia</taxon>
        <taxon>Flavobacteriales</taxon>
        <taxon>Weeksellaceae</taxon>
        <taxon>Chryseobacterium group</taxon>
        <taxon>Kaistella</taxon>
    </lineage>
</organism>
<dbReference type="EMBL" id="JADPVI010000001">
    <property type="protein sequence ID" value="MBF8456489.1"/>
    <property type="molecule type" value="Genomic_DNA"/>
</dbReference>
<accession>A0ABS0F9U3</accession>
<keyword evidence="1" id="KW-0812">Transmembrane</keyword>
<protein>
    <recommendedName>
        <fullName evidence="4">Nucleic acid binding protein</fullName>
    </recommendedName>
</protein>
<keyword evidence="3" id="KW-1185">Reference proteome</keyword>
<keyword evidence="1" id="KW-0472">Membrane</keyword>